<dbReference type="AlphaFoldDB" id="A0A2I1C4Y2"/>
<dbReference type="GeneID" id="36528662"/>
<accession>A0A2I1C4Y2</accession>
<evidence type="ECO:0000313" key="1">
    <source>
        <dbReference type="EMBL" id="PKX92684.1"/>
    </source>
</evidence>
<dbReference type="STRING" id="1392255.A0A2I1C4Y2"/>
<proteinExistence type="predicted"/>
<dbReference type="Proteomes" id="UP000234474">
    <property type="component" value="Unassembled WGS sequence"/>
</dbReference>
<organism evidence="1 2">
    <name type="scientific">Aspergillus novofumigatus (strain IBT 16806)</name>
    <dbReference type="NCBI Taxonomy" id="1392255"/>
    <lineage>
        <taxon>Eukaryota</taxon>
        <taxon>Fungi</taxon>
        <taxon>Dikarya</taxon>
        <taxon>Ascomycota</taxon>
        <taxon>Pezizomycotina</taxon>
        <taxon>Eurotiomycetes</taxon>
        <taxon>Eurotiomycetidae</taxon>
        <taxon>Eurotiales</taxon>
        <taxon>Aspergillaceae</taxon>
        <taxon>Aspergillus</taxon>
        <taxon>Aspergillus subgen. Fumigati</taxon>
    </lineage>
</organism>
<protein>
    <submittedName>
        <fullName evidence="1">Uncharacterized protein</fullName>
    </submittedName>
</protein>
<gene>
    <name evidence="1" type="ORF">P174DRAFT_207790</name>
</gene>
<sequence>MFYGSCRMIKTDTRLSPFSQPWSSVDLTGNDSPSTSRTTGLLAEKVTGVGLLFWYYSTETHYHYLVQLVYLKTRVEISSFSAFFPWISVCQETLRPVGGDF</sequence>
<dbReference type="EMBL" id="MSZS01000005">
    <property type="protein sequence ID" value="PKX92684.1"/>
    <property type="molecule type" value="Genomic_DNA"/>
</dbReference>
<keyword evidence="2" id="KW-1185">Reference proteome</keyword>
<comment type="caution">
    <text evidence="1">The sequence shown here is derived from an EMBL/GenBank/DDBJ whole genome shotgun (WGS) entry which is preliminary data.</text>
</comment>
<reference evidence="2" key="1">
    <citation type="journal article" date="2018" name="Proc. Natl. Acad. Sci. U.S.A.">
        <title>Linking secondary metabolites to gene clusters through genome sequencing of six diverse Aspergillus species.</title>
        <authorList>
            <person name="Kaerboelling I."/>
            <person name="Vesth T.C."/>
            <person name="Frisvad J.C."/>
            <person name="Nybo J.L."/>
            <person name="Theobald S."/>
            <person name="Kuo A."/>
            <person name="Bowyer P."/>
            <person name="Matsuda Y."/>
            <person name="Mondo S."/>
            <person name="Lyhne E.K."/>
            <person name="Kogle M.E."/>
            <person name="Clum A."/>
            <person name="Lipzen A."/>
            <person name="Salamov A."/>
            <person name="Ngan C.Y."/>
            <person name="Daum C."/>
            <person name="Chiniquy J."/>
            <person name="Barry K."/>
            <person name="LaButti K."/>
            <person name="Haridas S."/>
            <person name="Simmons B.A."/>
            <person name="Magnuson J.K."/>
            <person name="Mortensen U.H."/>
            <person name="Larsen T.O."/>
            <person name="Grigoriev I.V."/>
            <person name="Baker S.E."/>
            <person name="Andersen M.R."/>
        </authorList>
    </citation>
    <scope>NUCLEOTIDE SEQUENCE [LARGE SCALE GENOMIC DNA]</scope>
    <source>
        <strain evidence="2">IBT 16806</strain>
    </source>
</reference>
<dbReference type="OMA" id="THYHYLV"/>
<evidence type="ECO:0000313" key="2">
    <source>
        <dbReference type="Proteomes" id="UP000234474"/>
    </source>
</evidence>
<dbReference type="OrthoDB" id="10322878at2759"/>
<dbReference type="VEuPathDB" id="FungiDB:P174DRAFT_207790"/>
<dbReference type="RefSeq" id="XP_024681279.1">
    <property type="nucleotide sequence ID" value="XM_024821336.1"/>
</dbReference>
<name>A0A2I1C4Y2_ASPN1</name>